<name>A0A9R0TU93_TRITD</name>
<evidence type="ECO:0000256" key="2">
    <source>
        <dbReference type="ARBA" id="ARBA00006213"/>
    </source>
</evidence>
<dbReference type="PANTHER" id="PTHR31376:SF107">
    <property type="entry name" value="PURINE PERMEASE-RELATED"/>
    <property type="match status" value="1"/>
</dbReference>
<keyword evidence="5 7" id="KW-1133">Transmembrane helix</keyword>
<gene>
    <name evidence="8" type="ORF">TRITD_5Av1G152000</name>
</gene>
<reference evidence="8 9" key="1">
    <citation type="submission" date="2017-09" db="EMBL/GenBank/DDBJ databases">
        <authorList>
            <consortium name="International Durum Wheat Genome Sequencing Consortium (IDWGSC)"/>
            <person name="Milanesi L."/>
        </authorList>
    </citation>
    <scope>NUCLEOTIDE SEQUENCE [LARGE SCALE GENOMIC DNA]</scope>
    <source>
        <strain evidence="9">cv. Svevo</strain>
    </source>
</reference>
<comment type="subcellular location">
    <subcellularLocation>
        <location evidence="1">Membrane</location>
    </subcellularLocation>
</comment>
<protein>
    <submittedName>
        <fullName evidence="8">Uncharacterized protein</fullName>
    </submittedName>
</protein>
<evidence type="ECO:0000256" key="7">
    <source>
        <dbReference type="SAM" id="Phobius"/>
    </source>
</evidence>
<dbReference type="EMBL" id="LT934119">
    <property type="protein sequence ID" value="VAI18535.1"/>
    <property type="molecule type" value="Genomic_DNA"/>
</dbReference>
<dbReference type="PANTHER" id="PTHR31376">
    <property type="entry name" value="OS09G0467300 PROTEIN-RELATED"/>
    <property type="match status" value="1"/>
</dbReference>
<dbReference type="GO" id="GO:0016020">
    <property type="term" value="C:membrane"/>
    <property type="evidence" value="ECO:0007669"/>
    <property type="project" value="UniProtKB-SubCell"/>
</dbReference>
<feature type="transmembrane region" description="Helical" evidence="7">
    <location>
        <begin position="6"/>
        <end position="28"/>
    </location>
</feature>
<organism evidence="8 9">
    <name type="scientific">Triticum turgidum subsp. durum</name>
    <name type="common">Durum wheat</name>
    <name type="synonym">Triticum durum</name>
    <dbReference type="NCBI Taxonomy" id="4567"/>
    <lineage>
        <taxon>Eukaryota</taxon>
        <taxon>Viridiplantae</taxon>
        <taxon>Streptophyta</taxon>
        <taxon>Embryophyta</taxon>
        <taxon>Tracheophyta</taxon>
        <taxon>Spermatophyta</taxon>
        <taxon>Magnoliopsida</taxon>
        <taxon>Liliopsida</taxon>
        <taxon>Poales</taxon>
        <taxon>Poaceae</taxon>
        <taxon>BOP clade</taxon>
        <taxon>Pooideae</taxon>
        <taxon>Triticodae</taxon>
        <taxon>Triticeae</taxon>
        <taxon>Triticinae</taxon>
        <taxon>Triticum</taxon>
    </lineage>
</organism>
<dbReference type="GO" id="GO:0005345">
    <property type="term" value="F:purine nucleobase transmembrane transporter activity"/>
    <property type="evidence" value="ECO:0007669"/>
    <property type="project" value="UniProtKB-ARBA"/>
</dbReference>
<proteinExistence type="inferred from homology"/>
<evidence type="ECO:0000313" key="9">
    <source>
        <dbReference type="Proteomes" id="UP000324705"/>
    </source>
</evidence>
<dbReference type="Pfam" id="PF16913">
    <property type="entry name" value="PUNUT"/>
    <property type="match status" value="1"/>
</dbReference>
<sequence length="205" mass="21488">MRHRFTAFSVNAVVLLVVGAAMLGLNGGGDRPAGVSRAQYYAGFAMTLGSAAMYGLVLPLMELSQAQHAARAGAPVTYTLVLEIQMVIGITATAFSAVGMLVNREFHLIGQRFEPGYGHDGACDVVLVLALAIDFICRLVDLLEGVALAPPVVAADVASGAIGFEQRLLLGHIHVWRDGRADAELLLCAPVLVKGAKAVLLVGLR</sequence>
<dbReference type="Proteomes" id="UP000324705">
    <property type="component" value="Chromosome 5A"/>
</dbReference>
<keyword evidence="9" id="KW-1185">Reference proteome</keyword>
<evidence type="ECO:0000256" key="4">
    <source>
        <dbReference type="ARBA" id="ARBA00022692"/>
    </source>
</evidence>
<feature type="transmembrane region" description="Helical" evidence="7">
    <location>
        <begin position="40"/>
        <end position="60"/>
    </location>
</feature>
<keyword evidence="4 7" id="KW-0812">Transmembrane</keyword>
<evidence type="ECO:0000256" key="1">
    <source>
        <dbReference type="ARBA" id="ARBA00004370"/>
    </source>
</evidence>
<evidence type="ECO:0000256" key="5">
    <source>
        <dbReference type="ARBA" id="ARBA00022989"/>
    </source>
</evidence>
<keyword evidence="3" id="KW-0813">Transport</keyword>
<dbReference type="GO" id="GO:0015211">
    <property type="term" value="F:purine nucleoside transmembrane transporter activity"/>
    <property type="evidence" value="ECO:0007669"/>
    <property type="project" value="InterPro"/>
</dbReference>
<dbReference type="InterPro" id="IPR030182">
    <property type="entry name" value="PUP_plant"/>
</dbReference>
<comment type="similarity">
    <text evidence="2">Belongs to the purine permeases (TC 2.A.7.14) family.</text>
</comment>
<dbReference type="AlphaFoldDB" id="A0A9R0TU93"/>
<keyword evidence="6 7" id="KW-0472">Membrane</keyword>
<dbReference type="Gramene" id="TRITD5Av1G152000.4">
    <property type="protein sequence ID" value="TRITD5Av1G152000.4"/>
    <property type="gene ID" value="TRITD5Av1G152000"/>
</dbReference>
<evidence type="ECO:0000313" key="8">
    <source>
        <dbReference type="EMBL" id="VAI18535.1"/>
    </source>
</evidence>
<feature type="transmembrane region" description="Helical" evidence="7">
    <location>
        <begin position="80"/>
        <end position="102"/>
    </location>
</feature>
<evidence type="ECO:0000256" key="3">
    <source>
        <dbReference type="ARBA" id="ARBA00022448"/>
    </source>
</evidence>
<evidence type="ECO:0000256" key="6">
    <source>
        <dbReference type="ARBA" id="ARBA00023136"/>
    </source>
</evidence>
<accession>A0A9R0TU93</accession>